<accession>A0AAW2U920</accession>
<dbReference type="AlphaFoldDB" id="A0AAW2U920"/>
<evidence type="ECO:0000256" key="2">
    <source>
        <dbReference type="ARBA" id="ARBA00022771"/>
    </source>
</evidence>
<reference evidence="5" key="2">
    <citation type="journal article" date="2024" name="Plant">
        <title>Genomic evolution and insights into agronomic trait innovations of Sesamum species.</title>
        <authorList>
            <person name="Miao H."/>
            <person name="Wang L."/>
            <person name="Qu L."/>
            <person name="Liu H."/>
            <person name="Sun Y."/>
            <person name="Le M."/>
            <person name="Wang Q."/>
            <person name="Wei S."/>
            <person name="Zheng Y."/>
            <person name="Lin W."/>
            <person name="Duan Y."/>
            <person name="Cao H."/>
            <person name="Xiong S."/>
            <person name="Wang X."/>
            <person name="Wei L."/>
            <person name="Li C."/>
            <person name="Ma Q."/>
            <person name="Ju M."/>
            <person name="Zhao R."/>
            <person name="Li G."/>
            <person name="Mu C."/>
            <person name="Tian Q."/>
            <person name="Mei H."/>
            <person name="Zhang T."/>
            <person name="Gao T."/>
            <person name="Zhang H."/>
        </authorList>
    </citation>
    <scope>NUCLEOTIDE SEQUENCE</scope>
    <source>
        <strain evidence="5">KEN1</strain>
    </source>
</reference>
<keyword evidence="3" id="KW-0862">Zinc</keyword>
<evidence type="ECO:0000259" key="4">
    <source>
        <dbReference type="Pfam" id="PF00628"/>
    </source>
</evidence>
<organism evidence="5">
    <name type="scientific">Sesamum latifolium</name>
    <dbReference type="NCBI Taxonomy" id="2727402"/>
    <lineage>
        <taxon>Eukaryota</taxon>
        <taxon>Viridiplantae</taxon>
        <taxon>Streptophyta</taxon>
        <taxon>Embryophyta</taxon>
        <taxon>Tracheophyta</taxon>
        <taxon>Spermatophyta</taxon>
        <taxon>Magnoliopsida</taxon>
        <taxon>eudicotyledons</taxon>
        <taxon>Gunneridae</taxon>
        <taxon>Pentapetalae</taxon>
        <taxon>asterids</taxon>
        <taxon>lamiids</taxon>
        <taxon>Lamiales</taxon>
        <taxon>Pedaliaceae</taxon>
        <taxon>Sesamum</taxon>
    </lineage>
</organism>
<dbReference type="SUPFAM" id="SSF57903">
    <property type="entry name" value="FYVE/PHD zinc finger"/>
    <property type="match status" value="1"/>
</dbReference>
<reference evidence="5" key="1">
    <citation type="submission" date="2020-06" db="EMBL/GenBank/DDBJ databases">
        <authorList>
            <person name="Li T."/>
            <person name="Hu X."/>
            <person name="Zhang T."/>
            <person name="Song X."/>
            <person name="Zhang H."/>
            <person name="Dai N."/>
            <person name="Sheng W."/>
            <person name="Hou X."/>
            <person name="Wei L."/>
        </authorList>
    </citation>
    <scope>NUCLEOTIDE SEQUENCE</scope>
    <source>
        <strain evidence="5">KEN1</strain>
        <tissue evidence="5">Leaf</tissue>
    </source>
</reference>
<dbReference type="GO" id="GO:0008270">
    <property type="term" value="F:zinc ion binding"/>
    <property type="evidence" value="ECO:0007669"/>
    <property type="project" value="UniProtKB-KW"/>
</dbReference>
<evidence type="ECO:0000256" key="3">
    <source>
        <dbReference type="ARBA" id="ARBA00022833"/>
    </source>
</evidence>
<feature type="non-terminal residue" evidence="5">
    <location>
        <position position="125"/>
    </location>
</feature>
<dbReference type="Pfam" id="PF00628">
    <property type="entry name" value="PHD"/>
    <property type="match status" value="1"/>
</dbReference>
<dbReference type="InterPro" id="IPR011011">
    <property type="entry name" value="Znf_FYVE_PHD"/>
</dbReference>
<keyword evidence="2" id="KW-0863">Zinc-finger</keyword>
<name>A0AAW2U920_9LAMI</name>
<keyword evidence="1" id="KW-0479">Metal-binding</keyword>
<feature type="domain" description="PHD-type" evidence="4">
    <location>
        <begin position="87"/>
        <end position="121"/>
    </location>
</feature>
<protein>
    <submittedName>
        <fullName evidence="5">Histone-lysine N-methyltransferase ATX3</fullName>
    </submittedName>
</protein>
<comment type="caution">
    <text evidence="5">The sequence shown here is derived from an EMBL/GenBank/DDBJ whole genome shotgun (WGS) entry which is preliminary data.</text>
</comment>
<dbReference type="EMBL" id="JACGWN010000013">
    <property type="protein sequence ID" value="KAL0412231.1"/>
    <property type="molecule type" value="Genomic_DNA"/>
</dbReference>
<evidence type="ECO:0000313" key="5">
    <source>
        <dbReference type="EMBL" id="KAL0412231.1"/>
    </source>
</evidence>
<dbReference type="InterPro" id="IPR019787">
    <property type="entry name" value="Znf_PHD-finger"/>
</dbReference>
<sequence length="125" mass="14180">MSYLFLKSPAALQSQDVPVSKYSLSGLLSSLWTVLQDIFDTRKDTRECGSCGLIFPCRMVRKMKDTTAKAYFLCEHCIKLRKSKQYCGVCKQIWHHSDGGSWVCCDSCDVWVHAECAEISTNLLK</sequence>
<dbReference type="Gene3D" id="3.30.40.10">
    <property type="entry name" value="Zinc/RING finger domain, C3HC4 (zinc finger)"/>
    <property type="match status" value="1"/>
</dbReference>
<gene>
    <name evidence="5" type="ORF">Slati_3812800</name>
</gene>
<proteinExistence type="predicted"/>
<evidence type="ECO:0000256" key="1">
    <source>
        <dbReference type="ARBA" id="ARBA00022723"/>
    </source>
</evidence>
<dbReference type="InterPro" id="IPR013083">
    <property type="entry name" value="Znf_RING/FYVE/PHD"/>
</dbReference>